<protein>
    <submittedName>
        <fullName evidence="1">Uncharacterized protein</fullName>
    </submittedName>
</protein>
<dbReference type="Proteomes" id="UP001558535">
    <property type="component" value="Unassembled WGS sequence"/>
</dbReference>
<sequence>MVLAHGLLSKTDLDRILDPLALTVPENQPRSYLLTPEIPVNCEPSEGAVLPVPKAVQ</sequence>
<comment type="caution">
    <text evidence="1">The sequence shown here is derived from an EMBL/GenBank/DDBJ whole genome shotgun (WGS) entry which is preliminary data.</text>
</comment>
<evidence type="ECO:0000313" key="1">
    <source>
        <dbReference type="EMBL" id="MEX3753637.1"/>
    </source>
</evidence>
<organism evidence="1 2">
    <name type="scientific">Paraburkholderia phenoliruptrix</name>
    <dbReference type="NCBI Taxonomy" id="252970"/>
    <lineage>
        <taxon>Bacteria</taxon>
        <taxon>Pseudomonadati</taxon>
        <taxon>Pseudomonadota</taxon>
        <taxon>Betaproteobacteria</taxon>
        <taxon>Burkholderiales</taxon>
        <taxon>Burkholderiaceae</taxon>
        <taxon>Paraburkholderia</taxon>
    </lineage>
</organism>
<dbReference type="RefSeq" id="WP_368580840.1">
    <property type="nucleotide sequence ID" value="NZ_JBFPKB010000016.1"/>
</dbReference>
<proteinExistence type="predicted"/>
<keyword evidence="2" id="KW-1185">Reference proteome</keyword>
<gene>
    <name evidence="1" type="ORF">AB3X84_26935</name>
</gene>
<accession>A0ABV3WKD5</accession>
<dbReference type="EMBL" id="JBFPKE010000015">
    <property type="protein sequence ID" value="MEX3753637.1"/>
    <property type="molecule type" value="Genomic_DNA"/>
</dbReference>
<name>A0ABV3WKD5_9BURK</name>
<evidence type="ECO:0000313" key="2">
    <source>
        <dbReference type="Proteomes" id="UP001558535"/>
    </source>
</evidence>
<reference evidence="1 2" key="1">
    <citation type="submission" date="2024-07" db="EMBL/GenBank/DDBJ databases">
        <title>A survey of Mimosa microsymbionts across Brazilian biomes reveals a high diversity of Paraburkholderia nodulating endemic species, but also that Cupriavidus is common as a symbiont of widespread species.</title>
        <authorList>
            <person name="Rouws L."/>
            <person name="Barauna A."/>
            <person name="Beukes C."/>
            <person name="Rouws J.R.C."/>
            <person name="De Faria S.M."/>
            <person name="Gross E."/>
            <person name="Bueno Dos Reis Junior F."/>
            <person name="Simon M.F."/>
            <person name="Maluk M."/>
            <person name="Odee D.W."/>
            <person name="Kenicer G."/>
            <person name="Young J.P.W."/>
            <person name="Reis V.M."/>
            <person name="Zilli J."/>
            <person name="James E.K."/>
        </authorList>
    </citation>
    <scope>NUCLEOTIDE SEQUENCE [LARGE SCALE GENOMIC DNA]</scope>
    <source>
        <strain evidence="1 2">BR14375</strain>
    </source>
</reference>